<comment type="subcellular location">
    <subcellularLocation>
        <location evidence="1">Membrane</location>
        <topology evidence="1">Multi-pass membrane protein</topology>
    </subcellularLocation>
</comment>
<comment type="similarity">
    <text evidence="5">Belongs to the SAT4 family.</text>
</comment>
<feature type="transmembrane region" description="Helical" evidence="6">
    <location>
        <begin position="43"/>
        <end position="64"/>
    </location>
</feature>
<evidence type="ECO:0000259" key="7">
    <source>
        <dbReference type="Pfam" id="PF20684"/>
    </source>
</evidence>
<proteinExistence type="inferred from homology"/>
<feature type="transmembrane region" description="Helical" evidence="6">
    <location>
        <begin position="12"/>
        <end position="31"/>
    </location>
</feature>
<name>A0A3D8R846_9HELO</name>
<reference evidence="8 9" key="1">
    <citation type="journal article" date="2018" name="IMA Fungus">
        <title>IMA Genome-F 9: Draft genome sequence of Annulohypoxylon stygium, Aspergillus mulundensis, Berkeleyomyces basicola (syn. Thielaviopsis basicola), Ceratocystis smalleyi, two Cercospora beticola strains, Coleophoma cylindrospora, Fusarium fracticaudum, Phialophora cf. hyalina, and Morchella septimelata.</title>
        <authorList>
            <person name="Wingfield B.D."/>
            <person name="Bills G.F."/>
            <person name="Dong Y."/>
            <person name="Huang W."/>
            <person name="Nel W.J."/>
            <person name="Swalarsk-Parry B.S."/>
            <person name="Vaghefi N."/>
            <person name="Wilken P.M."/>
            <person name="An Z."/>
            <person name="de Beer Z.W."/>
            <person name="De Vos L."/>
            <person name="Chen L."/>
            <person name="Duong T.A."/>
            <person name="Gao Y."/>
            <person name="Hammerbacher A."/>
            <person name="Kikkert J.R."/>
            <person name="Li Y."/>
            <person name="Li H."/>
            <person name="Li K."/>
            <person name="Li Q."/>
            <person name="Liu X."/>
            <person name="Ma X."/>
            <person name="Naidoo K."/>
            <person name="Pethybridge S.J."/>
            <person name="Sun J."/>
            <person name="Steenkamp E.T."/>
            <person name="van der Nest M.A."/>
            <person name="van Wyk S."/>
            <person name="Wingfield M.J."/>
            <person name="Xiong C."/>
            <person name="Yue Q."/>
            <person name="Zhang X."/>
        </authorList>
    </citation>
    <scope>NUCLEOTIDE SEQUENCE [LARGE SCALE GENOMIC DNA]</scope>
    <source>
        <strain evidence="8 9">BP5796</strain>
    </source>
</reference>
<dbReference type="InterPro" id="IPR052337">
    <property type="entry name" value="SAT4-like"/>
</dbReference>
<feature type="transmembrane region" description="Helical" evidence="6">
    <location>
        <begin position="122"/>
        <end position="151"/>
    </location>
</feature>
<feature type="transmembrane region" description="Helical" evidence="6">
    <location>
        <begin position="206"/>
        <end position="224"/>
    </location>
</feature>
<protein>
    <recommendedName>
        <fullName evidence="7">Rhodopsin domain-containing protein</fullName>
    </recommendedName>
</protein>
<sequence length="428" mass="47083">MAVEDRGPQVQAVAILFLTLSWIFVSLRCYVRTILMKSFGSDDWLSLTALVLFSLYCAFVLKGVEYGTGQHLSALPASNIPLALQWWWCCELAYVSSTCILKISIGVFLARICVHKGQRTTIWIVMVIQTVFSLIYFFVIVFQCSPVPYFWTMYSGGSGTCLNSSIIADFTYAHSAVSVFTDWTLGVLPVFLVWDLHMNPRTKISVALILALGAVGSTATIVRIPFVNQLTNTSDFLYGTTDVAIWSTVEPGIGLTAAAMATLRPLFRTFFSRSKLFGGSLATTNQYGTSTNGFVGRKGYFRSGSGLDVGSRAAATLELGLRSDIGKGSGVTTVIRSAHDKAGDLRDARRYEIAKAEHAEKYRKQLTWNNDESRLKDDSSSEEAVPAVWAVRKTTEVTTSSHDTVNLHAMPMNHTGLETPKDARAPWL</sequence>
<dbReference type="PANTHER" id="PTHR33048:SF96">
    <property type="entry name" value="INTEGRAL MEMBRANE PROTEIN"/>
    <property type="match status" value="1"/>
</dbReference>
<keyword evidence="4 6" id="KW-0472">Membrane</keyword>
<dbReference type="Pfam" id="PF20684">
    <property type="entry name" value="Fung_rhodopsin"/>
    <property type="match status" value="1"/>
</dbReference>
<evidence type="ECO:0000256" key="6">
    <source>
        <dbReference type="SAM" id="Phobius"/>
    </source>
</evidence>
<feature type="transmembrane region" description="Helical" evidence="6">
    <location>
        <begin position="244"/>
        <end position="267"/>
    </location>
</feature>
<evidence type="ECO:0000313" key="9">
    <source>
        <dbReference type="Proteomes" id="UP000256328"/>
    </source>
</evidence>
<evidence type="ECO:0000256" key="4">
    <source>
        <dbReference type="ARBA" id="ARBA00023136"/>
    </source>
</evidence>
<feature type="transmembrane region" description="Helical" evidence="6">
    <location>
        <begin position="84"/>
        <end position="110"/>
    </location>
</feature>
<dbReference type="PANTHER" id="PTHR33048">
    <property type="entry name" value="PTH11-LIKE INTEGRAL MEMBRANE PROTEIN (AFU_ORTHOLOGUE AFUA_5G11245)"/>
    <property type="match status" value="1"/>
</dbReference>
<dbReference type="InterPro" id="IPR049326">
    <property type="entry name" value="Rhodopsin_dom_fungi"/>
</dbReference>
<feature type="domain" description="Rhodopsin" evidence="7">
    <location>
        <begin position="27"/>
        <end position="268"/>
    </location>
</feature>
<gene>
    <name evidence="8" type="ORF">BP5796_08543</name>
</gene>
<dbReference type="Proteomes" id="UP000256328">
    <property type="component" value="Unassembled WGS sequence"/>
</dbReference>
<keyword evidence="2 6" id="KW-0812">Transmembrane</keyword>
<keyword evidence="3 6" id="KW-1133">Transmembrane helix</keyword>
<comment type="caution">
    <text evidence="8">The sequence shown here is derived from an EMBL/GenBank/DDBJ whole genome shotgun (WGS) entry which is preliminary data.</text>
</comment>
<accession>A0A3D8R846</accession>
<dbReference type="GO" id="GO:0016020">
    <property type="term" value="C:membrane"/>
    <property type="evidence" value="ECO:0007669"/>
    <property type="project" value="UniProtKB-SubCell"/>
</dbReference>
<feature type="transmembrane region" description="Helical" evidence="6">
    <location>
        <begin position="171"/>
        <end position="194"/>
    </location>
</feature>
<evidence type="ECO:0000313" key="8">
    <source>
        <dbReference type="EMBL" id="RDW70146.1"/>
    </source>
</evidence>
<evidence type="ECO:0000256" key="2">
    <source>
        <dbReference type="ARBA" id="ARBA00022692"/>
    </source>
</evidence>
<evidence type="ECO:0000256" key="5">
    <source>
        <dbReference type="ARBA" id="ARBA00038359"/>
    </source>
</evidence>
<dbReference type="AlphaFoldDB" id="A0A3D8R846"/>
<dbReference type="OrthoDB" id="3936451at2759"/>
<evidence type="ECO:0000256" key="1">
    <source>
        <dbReference type="ARBA" id="ARBA00004141"/>
    </source>
</evidence>
<keyword evidence="9" id="KW-1185">Reference proteome</keyword>
<dbReference type="EMBL" id="PDLN01000012">
    <property type="protein sequence ID" value="RDW70146.1"/>
    <property type="molecule type" value="Genomic_DNA"/>
</dbReference>
<organism evidence="8 9">
    <name type="scientific">Coleophoma crateriformis</name>
    <dbReference type="NCBI Taxonomy" id="565419"/>
    <lineage>
        <taxon>Eukaryota</taxon>
        <taxon>Fungi</taxon>
        <taxon>Dikarya</taxon>
        <taxon>Ascomycota</taxon>
        <taxon>Pezizomycotina</taxon>
        <taxon>Leotiomycetes</taxon>
        <taxon>Helotiales</taxon>
        <taxon>Dermateaceae</taxon>
        <taxon>Coleophoma</taxon>
    </lineage>
</organism>
<evidence type="ECO:0000256" key="3">
    <source>
        <dbReference type="ARBA" id="ARBA00022989"/>
    </source>
</evidence>